<evidence type="ECO:0000313" key="2">
    <source>
        <dbReference type="EMBL" id="MBX56441.1"/>
    </source>
</evidence>
<dbReference type="EMBL" id="GGEC01075957">
    <property type="protein sequence ID" value="MBX56441.1"/>
    <property type="molecule type" value="Transcribed_RNA"/>
</dbReference>
<keyword evidence="1" id="KW-0812">Transmembrane</keyword>
<sequence>MVGGCSFLLFSPLWCFCMLGLCFCFYLLIAFDECVN</sequence>
<name>A0A2P2PP34_RHIMU</name>
<keyword evidence="1" id="KW-0472">Membrane</keyword>
<dbReference type="AlphaFoldDB" id="A0A2P2PP34"/>
<keyword evidence="1" id="KW-1133">Transmembrane helix</keyword>
<evidence type="ECO:0000256" key="1">
    <source>
        <dbReference type="SAM" id="Phobius"/>
    </source>
</evidence>
<reference evidence="2" key="1">
    <citation type="submission" date="2018-02" db="EMBL/GenBank/DDBJ databases">
        <title>Rhizophora mucronata_Transcriptome.</title>
        <authorList>
            <person name="Meera S.P."/>
            <person name="Sreeshan A."/>
            <person name="Augustine A."/>
        </authorList>
    </citation>
    <scope>NUCLEOTIDE SEQUENCE</scope>
    <source>
        <tissue evidence="2">Leaf</tissue>
    </source>
</reference>
<organism evidence="2">
    <name type="scientific">Rhizophora mucronata</name>
    <name type="common">Asiatic mangrove</name>
    <dbReference type="NCBI Taxonomy" id="61149"/>
    <lineage>
        <taxon>Eukaryota</taxon>
        <taxon>Viridiplantae</taxon>
        <taxon>Streptophyta</taxon>
        <taxon>Embryophyta</taxon>
        <taxon>Tracheophyta</taxon>
        <taxon>Spermatophyta</taxon>
        <taxon>Magnoliopsida</taxon>
        <taxon>eudicotyledons</taxon>
        <taxon>Gunneridae</taxon>
        <taxon>Pentapetalae</taxon>
        <taxon>rosids</taxon>
        <taxon>fabids</taxon>
        <taxon>Malpighiales</taxon>
        <taxon>Rhizophoraceae</taxon>
        <taxon>Rhizophora</taxon>
    </lineage>
</organism>
<accession>A0A2P2PP34</accession>
<feature type="transmembrane region" description="Helical" evidence="1">
    <location>
        <begin position="7"/>
        <end position="31"/>
    </location>
</feature>
<proteinExistence type="predicted"/>
<protein>
    <submittedName>
        <fullName evidence="2">Uncharacterized protein</fullName>
    </submittedName>
</protein>